<feature type="region of interest" description="Disordered" evidence="2">
    <location>
        <begin position="373"/>
        <end position="399"/>
    </location>
</feature>
<protein>
    <submittedName>
        <fullName evidence="4">HNH endonuclease</fullName>
    </submittedName>
</protein>
<keyword evidence="4" id="KW-0255">Endonuclease</keyword>
<evidence type="ECO:0000259" key="3">
    <source>
        <dbReference type="SMART" id="SM00507"/>
    </source>
</evidence>
<evidence type="ECO:0000256" key="2">
    <source>
        <dbReference type="SAM" id="MobiDB-lite"/>
    </source>
</evidence>
<evidence type="ECO:0000313" key="4">
    <source>
        <dbReference type="EMBL" id="UQX88244.1"/>
    </source>
</evidence>
<reference evidence="4" key="1">
    <citation type="journal article" date="2018" name="Int. J. Syst. Evol. Microbiol.">
        <title>Jatrophihabitans telluris sp. nov., isolated from sediment soil of lava forest wetlands and the emended description of the genus Jatrophihabitans.</title>
        <authorList>
            <person name="Lee K.C."/>
            <person name="Suh M.K."/>
            <person name="Eom M.K."/>
            <person name="Kim K.K."/>
            <person name="Kim J.S."/>
            <person name="Kim D.S."/>
            <person name="Ko S.H."/>
            <person name="Shin Y.K."/>
            <person name="Lee J.S."/>
        </authorList>
    </citation>
    <scope>NUCLEOTIDE SEQUENCE</scope>
    <source>
        <strain evidence="4">N237</strain>
    </source>
</reference>
<dbReference type="Proteomes" id="UP001056336">
    <property type="component" value="Chromosome"/>
</dbReference>
<gene>
    <name evidence="4" type="ORF">M6D93_18445</name>
</gene>
<dbReference type="RefSeq" id="WP_249771557.1">
    <property type="nucleotide sequence ID" value="NZ_CP097332.1"/>
</dbReference>
<reference evidence="4" key="2">
    <citation type="submission" date="2022-05" db="EMBL/GenBank/DDBJ databases">
        <authorList>
            <person name="Kim J.-S."/>
            <person name="Lee K."/>
            <person name="Suh M."/>
            <person name="Eom M."/>
            <person name="Kim J.-S."/>
            <person name="Kim D.-S."/>
            <person name="Ko S.-H."/>
            <person name="Shin Y."/>
            <person name="Lee J.-S."/>
        </authorList>
    </citation>
    <scope>NUCLEOTIDE SEQUENCE</scope>
    <source>
        <strain evidence="4">N237</strain>
    </source>
</reference>
<proteinExistence type="inferred from homology"/>
<dbReference type="Pfam" id="PF01844">
    <property type="entry name" value="HNH"/>
    <property type="match status" value="1"/>
</dbReference>
<feature type="domain" description="HNH nuclease" evidence="3">
    <location>
        <begin position="338"/>
        <end position="390"/>
    </location>
</feature>
<feature type="compositionally biased region" description="Basic residues" evidence="2">
    <location>
        <begin position="385"/>
        <end position="399"/>
    </location>
</feature>
<sequence length="468" mass="51284">MNTSDPEQLETWLANAASAVPSPAALTLALAGLARFETLSTDAQLDLLTVVNRLQSMTVALAARALTYFVEQDDTPYQISREQAAAVLRVPPRGMGQRIADARTLVRDLPRTSEALQAGLIGAAHVRRIVEGFDRLAAAAAEGGSAVDVETRASYEATVLERVDEHTPARLGRVVERAVLRLDPLGADRRATVAARGRRIELQVLEDHLMQLRWTAPAADVVEVYRRIQGAVAQLGPSDERCVEQQRSDLLRDAVLRGIPIAALPERRRRRAQLNVHVALPTLLGLDQHPGWLDGYGPVPLTLVRELVHTEDTTWRRVVTGDDGTAVQLSRRYRPSEPVRQLVLHNEPSCVFPGCGHPSHDSELDHVQPFGRGGLTTADNLSPTCKRHHQGKTKGHFRHTRAADAVHTWSLGTRHRFTARPERRLCSPPGEQQDRTGRPSSAPDDSGSRRPVPDLASGPVGNREAPDP</sequence>
<accession>A0ABY4QXY2</accession>
<keyword evidence="4" id="KW-0540">Nuclease</keyword>
<dbReference type="Pfam" id="PF02720">
    <property type="entry name" value="DUF222"/>
    <property type="match status" value="1"/>
</dbReference>
<evidence type="ECO:0000313" key="5">
    <source>
        <dbReference type="Proteomes" id="UP001056336"/>
    </source>
</evidence>
<evidence type="ECO:0000256" key="1">
    <source>
        <dbReference type="ARBA" id="ARBA00023450"/>
    </source>
</evidence>
<comment type="similarity">
    <text evidence="1">Belongs to the Rv1128c/1148c/1588c/1702c/1945/3466 family.</text>
</comment>
<dbReference type="InterPro" id="IPR002711">
    <property type="entry name" value="HNH"/>
</dbReference>
<keyword evidence="4" id="KW-0378">Hydrolase</keyword>
<dbReference type="InterPro" id="IPR003615">
    <property type="entry name" value="HNH_nuc"/>
</dbReference>
<name>A0ABY4QXY2_9ACTN</name>
<dbReference type="GO" id="GO:0004519">
    <property type="term" value="F:endonuclease activity"/>
    <property type="evidence" value="ECO:0007669"/>
    <property type="project" value="UniProtKB-KW"/>
</dbReference>
<organism evidence="4 5">
    <name type="scientific">Jatrophihabitans telluris</name>
    <dbReference type="NCBI Taxonomy" id="2038343"/>
    <lineage>
        <taxon>Bacteria</taxon>
        <taxon>Bacillati</taxon>
        <taxon>Actinomycetota</taxon>
        <taxon>Actinomycetes</taxon>
        <taxon>Jatrophihabitantales</taxon>
        <taxon>Jatrophihabitantaceae</taxon>
        <taxon>Jatrophihabitans</taxon>
    </lineage>
</organism>
<dbReference type="SMART" id="SM00507">
    <property type="entry name" value="HNHc"/>
    <property type="match status" value="1"/>
</dbReference>
<dbReference type="InterPro" id="IPR003870">
    <property type="entry name" value="DUF222"/>
</dbReference>
<dbReference type="CDD" id="cd00085">
    <property type="entry name" value="HNHc"/>
    <property type="match status" value="1"/>
</dbReference>
<feature type="region of interest" description="Disordered" evidence="2">
    <location>
        <begin position="413"/>
        <end position="468"/>
    </location>
</feature>
<dbReference type="EMBL" id="CP097332">
    <property type="protein sequence ID" value="UQX88244.1"/>
    <property type="molecule type" value="Genomic_DNA"/>
</dbReference>
<keyword evidence="5" id="KW-1185">Reference proteome</keyword>
<dbReference type="Gene3D" id="1.10.30.50">
    <property type="match status" value="1"/>
</dbReference>